<dbReference type="EMBL" id="LN899822">
    <property type="protein sequence ID" value="CUV61585.1"/>
    <property type="molecule type" value="Genomic_DNA"/>
</dbReference>
<gene>
    <name evidence="4" type="ORF">RD1301_v1_1600012</name>
    <name evidence="1" type="ORF">RUN1744_v1_850013</name>
    <name evidence="2" type="ORF">TD1301_v1_1060015</name>
    <name evidence="3" type="ORF">TF3108_v1_1570016</name>
</gene>
<protein>
    <recommendedName>
        <fullName evidence="5">ATPase AAA-type core domain-containing protein</fullName>
    </recommendedName>
</protein>
<name>A0A0S4USR7_RALSL</name>
<dbReference type="EMBL" id="LN899825">
    <property type="protein sequence ID" value="CUV34791.1"/>
    <property type="molecule type" value="Genomic_DNA"/>
</dbReference>
<dbReference type="EMBL" id="LN899823">
    <property type="protein sequence ID" value="CUV25251.1"/>
    <property type="molecule type" value="Genomic_DNA"/>
</dbReference>
<evidence type="ECO:0000313" key="4">
    <source>
        <dbReference type="EMBL" id="CUV61585.1"/>
    </source>
</evidence>
<proteinExistence type="predicted"/>
<evidence type="ECO:0000313" key="2">
    <source>
        <dbReference type="EMBL" id="CUV34791.1"/>
    </source>
</evidence>
<evidence type="ECO:0000313" key="1">
    <source>
        <dbReference type="EMBL" id="CUV25251.1"/>
    </source>
</evidence>
<accession>A0A0S4USR7</accession>
<dbReference type="AlphaFoldDB" id="A0A0S4USR7"/>
<sequence>MRLPRFLMLDGIDDGGMEKERSHRLQEILVNECATYEVDFQLIFATSEINPRFEETDLVVGRFFTPEHRSLDVRDT</sequence>
<evidence type="ECO:0008006" key="5">
    <source>
        <dbReference type="Google" id="ProtNLM"/>
    </source>
</evidence>
<evidence type="ECO:0000313" key="3">
    <source>
        <dbReference type="EMBL" id="CUV42806.1"/>
    </source>
</evidence>
<dbReference type="EMBL" id="LN899826">
    <property type="protein sequence ID" value="CUV42806.1"/>
    <property type="molecule type" value="Genomic_DNA"/>
</dbReference>
<reference evidence="1" key="1">
    <citation type="submission" date="2015-10" db="EMBL/GenBank/DDBJ databases">
        <authorList>
            <person name="Gilbert D.G."/>
        </authorList>
    </citation>
    <scope>NUCLEOTIDE SEQUENCE</scope>
    <source>
        <strain evidence="1">Phyl III-seqv23</strain>
    </source>
</reference>
<organism evidence="1">
    <name type="scientific">Ralstonia solanacearum</name>
    <name type="common">Pseudomonas solanacearum</name>
    <dbReference type="NCBI Taxonomy" id="305"/>
    <lineage>
        <taxon>Bacteria</taxon>
        <taxon>Pseudomonadati</taxon>
        <taxon>Pseudomonadota</taxon>
        <taxon>Betaproteobacteria</taxon>
        <taxon>Burkholderiales</taxon>
        <taxon>Burkholderiaceae</taxon>
        <taxon>Ralstonia</taxon>
        <taxon>Ralstonia solanacearum species complex</taxon>
    </lineage>
</organism>